<dbReference type="OrthoDB" id="10260017at2759"/>
<gene>
    <name evidence="1" type="primary">strG</name>
    <name evidence="1" type="ORF">SNEC2469_LOCUS25409</name>
</gene>
<name>A0A812ZV35_9DINO</name>
<keyword evidence="2" id="KW-1185">Reference proteome</keyword>
<evidence type="ECO:0000313" key="1">
    <source>
        <dbReference type="EMBL" id="CAE7839781.1"/>
    </source>
</evidence>
<dbReference type="AlphaFoldDB" id="A0A812ZV35"/>
<accession>A0A812ZV35</accession>
<organism evidence="1 2">
    <name type="scientific">Symbiodinium necroappetens</name>
    <dbReference type="NCBI Taxonomy" id="1628268"/>
    <lineage>
        <taxon>Eukaryota</taxon>
        <taxon>Sar</taxon>
        <taxon>Alveolata</taxon>
        <taxon>Dinophyceae</taxon>
        <taxon>Suessiales</taxon>
        <taxon>Symbiodiniaceae</taxon>
        <taxon>Symbiodinium</taxon>
    </lineage>
</organism>
<dbReference type="Proteomes" id="UP000601435">
    <property type="component" value="Unassembled WGS sequence"/>
</dbReference>
<sequence length="397" mass="43374">MGDVAPSKWFGKDVRGVVGDSPGAPRFDEDLRLVMEPHLAKAREKREEASKAGKPVTLAPAPYVALRDERPFTFDPCTYPLHSVLAEALGVGSLADVHKYQCRSKQELLSPLLDRGKRLRFHELYDVFVTSFCIPMLHSLALKMKILNTTSDAIYRYQAFPCLRVVRPGEFSIGPHCDTAYGHSMGNLNFHVPLTPVLGAEGANALFVESRPGAEDWHPLTAKHPGHGFMFDGARCIHFTLENTTDTTRVSLDFRIALFQEGAEAPCTKDQLADSFCTGSCSYYDEAVVSMDPGPANVTKKAKERPTQCALDWVIGREPESELRVFQTLNEAFAVSDPYPGGMQGLGGLIAFEETTPEASPAGNENAIPAQDAGNANELRDKVSFHAQTAKAVATCT</sequence>
<reference evidence="1" key="1">
    <citation type="submission" date="2021-02" db="EMBL/GenBank/DDBJ databases">
        <authorList>
            <person name="Dougan E. K."/>
            <person name="Rhodes N."/>
            <person name="Thang M."/>
            <person name="Chan C."/>
        </authorList>
    </citation>
    <scope>NUCLEOTIDE SEQUENCE</scope>
</reference>
<proteinExistence type="predicted"/>
<dbReference type="EMBL" id="CAJNJA010050064">
    <property type="protein sequence ID" value="CAE7839781.1"/>
    <property type="molecule type" value="Genomic_DNA"/>
</dbReference>
<evidence type="ECO:0000313" key="2">
    <source>
        <dbReference type="Proteomes" id="UP000601435"/>
    </source>
</evidence>
<dbReference type="SUPFAM" id="SSF51197">
    <property type="entry name" value="Clavaminate synthase-like"/>
    <property type="match status" value="1"/>
</dbReference>
<protein>
    <submittedName>
        <fullName evidence="1">StrG protein</fullName>
    </submittedName>
</protein>
<comment type="caution">
    <text evidence="1">The sequence shown here is derived from an EMBL/GenBank/DDBJ whole genome shotgun (WGS) entry which is preliminary data.</text>
</comment>